<accession>A0AB34JNK0</accession>
<dbReference type="CDD" id="cd18785">
    <property type="entry name" value="SF2_C"/>
    <property type="match status" value="1"/>
</dbReference>
<gene>
    <name evidence="3" type="ORF">AB1Y20_018555</name>
</gene>
<dbReference type="Pfam" id="PF04851">
    <property type="entry name" value="ResIII"/>
    <property type="match status" value="1"/>
</dbReference>
<dbReference type="PROSITE" id="PS51192">
    <property type="entry name" value="HELICASE_ATP_BIND_1"/>
    <property type="match status" value="1"/>
</dbReference>
<dbReference type="InterPro" id="IPR014001">
    <property type="entry name" value="Helicase_ATP-bd"/>
</dbReference>
<dbReference type="InterPro" id="IPR006935">
    <property type="entry name" value="Helicase/UvrB_N"/>
</dbReference>
<reference evidence="3 4" key="1">
    <citation type="journal article" date="2024" name="Science">
        <title>Giant polyketide synthase enzymes in the biosynthesis of giant marine polyether toxins.</title>
        <authorList>
            <person name="Fallon T.R."/>
            <person name="Shende V.V."/>
            <person name="Wierzbicki I.H."/>
            <person name="Pendleton A.L."/>
            <person name="Watervoot N.F."/>
            <person name="Auber R.P."/>
            <person name="Gonzalez D.J."/>
            <person name="Wisecaver J.H."/>
            <person name="Moore B.S."/>
        </authorList>
    </citation>
    <scope>NUCLEOTIDE SEQUENCE [LARGE SCALE GENOMIC DNA]</scope>
    <source>
        <strain evidence="3 4">12B1</strain>
    </source>
</reference>
<dbReference type="AlphaFoldDB" id="A0AB34JNK0"/>
<organism evidence="3 4">
    <name type="scientific">Prymnesium parvum</name>
    <name type="common">Toxic golden alga</name>
    <dbReference type="NCBI Taxonomy" id="97485"/>
    <lineage>
        <taxon>Eukaryota</taxon>
        <taxon>Haptista</taxon>
        <taxon>Haptophyta</taxon>
        <taxon>Prymnesiophyceae</taxon>
        <taxon>Prymnesiales</taxon>
        <taxon>Prymnesiaceae</taxon>
        <taxon>Prymnesium</taxon>
    </lineage>
</organism>
<dbReference type="InterPro" id="IPR027417">
    <property type="entry name" value="P-loop_NTPase"/>
</dbReference>
<keyword evidence="4" id="KW-1185">Reference proteome</keyword>
<dbReference type="GO" id="GO:0016787">
    <property type="term" value="F:hydrolase activity"/>
    <property type="evidence" value="ECO:0007669"/>
    <property type="project" value="InterPro"/>
</dbReference>
<name>A0AB34JNK0_PRYPA</name>
<evidence type="ECO:0000256" key="1">
    <source>
        <dbReference type="SAM" id="MobiDB-lite"/>
    </source>
</evidence>
<dbReference type="GO" id="GO:0005829">
    <property type="term" value="C:cytosol"/>
    <property type="evidence" value="ECO:0007669"/>
    <property type="project" value="TreeGrafter"/>
</dbReference>
<dbReference type="PANTHER" id="PTHR47396:SF1">
    <property type="entry name" value="ATP-DEPENDENT HELICASE IRC3-RELATED"/>
    <property type="match status" value="1"/>
</dbReference>
<protein>
    <recommendedName>
        <fullName evidence="2">Helicase ATP-binding domain-containing protein</fullName>
    </recommendedName>
</protein>
<feature type="domain" description="Helicase ATP-binding" evidence="2">
    <location>
        <begin position="135"/>
        <end position="328"/>
    </location>
</feature>
<dbReference type="GO" id="GO:0005524">
    <property type="term" value="F:ATP binding"/>
    <property type="evidence" value="ECO:0007669"/>
    <property type="project" value="InterPro"/>
</dbReference>
<dbReference type="PANTHER" id="PTHR47396">
    <property type="entry name" value="TYPE I RESTRICTION ENZYME ECOKI R PROTEIN"/>
    <property type="match status" value="1"/>
</dbReference>
<dbReference type="EMBL" id="JBGBPQ010000005">
    <property type="protein sequence ID" value="KAL1523619.1"/>
    <property type="molecule type" value="Genomic_DNA"/>
</dbReference>
<dbReference type="Gene3D" id="3.40.50.150">
    <property type="entry name" value="Vaccinia Virus protein VP39"/>
    <property type="match status" value="1"/>
</dbReference>
<proteinExistence type="predicted"/>
<feature type="compositionally biased region" description="Basic and acidic residues" evidence="1">
    <location>
        <begin position="827"/>
        <end position="845"/>
    </location>
</feature>
<feature type="region of interest" description="Disordered" evidence="1">
    <location>
        <begin position="795"/>
        <end position="845"/>
    </location>
</feature>
<evidence type="ECO:0000313" key="3">
    <source>
        <dbReference type="EMBL" id="KAL1523619.1"/>
    </source>
</evidence>
<dbReference type="SMART" id="SM00487">
    <property type="entry name" value="DEXDc"/>
    <property type="match status" value="1"/>
</dbReference>
<dbReference type="InterPro" id="IPR029063">
    <property type="entry name" value="SAM-dependent_MTases_sf"/>
</dbReference>
<dbReference type="SUPFAM" id="SSF53335">
    <property type="entry name" value="S-adenosyl-L-methionine-dependent methyltransferases"/>
    <property type="match status" value="1"/>
</dbReference>
<dbReference type="InterPro" id="IPR050742">
    <property type="entry name" value="Helicase_Restrict-Modif_Enz"/>
</dbReference>
<feature type="compositionally biased region" description="Low complexity" evidence="1">
    <location>
        <begin position="808"/>
        <end position="821"/>
    </location>
</feature>
<sequence>MSSDLLDLRLERFFLVVKEFGEGPPDVEDIGQKHRNTSVRHAISVLRSDRRCEVKYRDKDDPTRWATPDHDTSLHDLTDPPKFYLRFTSPEKVFSSEAFFQRGRFKIFSKLRPTDEEFKLRIPQEEALKKLAKVLKPAAPASRFMAILPTGLGKTSVMALAPFMLEATKVLVILPNLTIGDQIYQQLSNMYSRNHTIGRTGDVKAVVWKYDGNSLVTTADVITTNVQALMDRANSKEGTQDDPVTDDPVTDERKDFALKEQAKHLINQHRPDLVMIDEGHHFPASSWEMISEQARHANQMCKFFLLTATPQRGDGASYGLTKVDRTGEEFFYLYPRKEAIKNKYIKSIKIHPIKPTFKSPKLLQRYEETDYIIQMIDPAVELLNSLRESCGGAPIRMLIRMTKATNASTSARFACDANNVHPGGLIDVVVQNQMLGEGYDNPWIAVSVFLRPAKSVGYLSQTHGRAIRKPSLDVRTFVRAMESHLFFPDEVDPRNNKHEVLEVVKQYMDGEDESIESLFAVAYKTLKAAHTKMGQMSTEEIVVELRNNFHEYHEKYAERREGSGDDGPWKPIPAEEVADILYGTLINDLNNCDVRVIDFGCGLDGLFESKLAENVKARDANGGVLVMALDVVPLLHANALTDAGAMPEDGLDNKHTSFTCKSIACDYTQVTKNPDFRKEGKFDAGVFCLALMANDALGRGLLTAAEVVKPNGAIYIVENTWKLGINPRWGKEVTEQAILKWSAALKKRTGFQVQQHWVRGNPKCVYLQLTNVGLNEMAKLSSKLEGISFKNLMDLQPPDSEPPILTKSSESSDSHAGPSSSGNQQSIERRLSFASEKESKLPRNE</sequence>
<dbReference type="GO" id="GO:0003677">
    <property type="term" value="F:DNA binding"/>
    <property type="evidence" value="ECO:0007669"/>
    <property type="project" value="InterPro"/>
</dbReference>
<dbReference type="SUPFAM" id="SSF52540">
    <property type="entry name" value="P-loop containing nucleoside triphosphate hydrolases"/>
    <property type="match status" value="2"/>
</dbReference>
<dbReference type="Gene3D" id="3.40.50.300">
    <property type="entry name" value="P-loop containing nucleotide triphosphate hydrolases"/>
    <property type="match status" value="2"/>
</dbReference>
<evidence type="ECO:0000313" key="4">
    <source>
        <dbReference type="Proteomes" id="UP001515480"/>
    </source>
</evidence>
<comment type="caution">
    <text evidence="3">The sequence shown here is derived from an EMBL/GenBank/DDBJ whole genome shotgun (WGS) entry which is preliminary data.</text>
</comment>
<evidence type="ECO:0000259" key="2">
    <source>
        <dbReference type="PROSITE" id="PS51192"/>
    </source>
</evidence>
<dbReference type="Proteomes" id="UP001515480">
    <property type="component" value="Unassembled WGS sequence"/>
</dbReference>